<dbReference type="GO" id="GO:0000220">
    <property type="term" value="C:vacuolar proton-transporting V-type ATPase, V0 domain"/>
    <property type="evidence" value="ECO:0007669"/>
    <property type="project" value="TreeGrafter"/>
</dbReference>
<dbReference type="Proteomes" id="UP000629468">
    <property type="component" value="Unassembled WGS sequence"/>
</dbReference>
<evidence type="ECO:0000256" key="6">
    <source>
        <dbReference type="ARBA" id="ARBA00022989"/>
    </source>
</evidence>
<feature type="transmembrane region" description="Helical" evidence="9">
    <location>
        <begin position="6"/>
        <end position="26"/>
    </location>
</feature>
<keyword evidence="3" id="KW-0813">Transport</keyword>
<accession>A0A8H7F0W4</accession>
<organism evidence="10 11">
    <name type="scientific">Agaricus bisporus var. burnettii</name>
    <dbReference type="NCBI Taxonomy" id="192524"/>
    <lineage>
        <taxon>Eukaryota</taxon>
        <taxon>Fungi</taxon>
        <taxon>Dikarya</taxon>
        <taxon>Basidiomycota</taxon>
        <taxon>Agaricomycotina</taxon>
        <taxon>Agaricomycetes</taxon>
        <taxon>Agaricomycetidae</taxon>
        <taxon>Agaricales</taxon>
        <taxon>Agaricineae</taxon>
        <taxon>Agaricaceae</taxon>
        <taxon>Agaricus</taxon>
    </lineage>
</organism>
<evidence type="ECO:0000313" key="10">
    <source>
        <dbReference type="EMBL" id="KAF7771593.1"/>
    </source>
</evidence>
<keyword evidence="5" id="KW-0375">Hydrogen ion transport</keyword>
<evidence type="ECO:0000256" key="5">
    <source>
        <dbReference type="ARBA" id="ARBA00022781"/>
    </source>
</evidence>
<feature type="transmembrane region" description="Helical" evidence="9">
    <location>
        <begin position="38"/>
        <end position="56"/>
    </location>
</feature>
<dbReference type="PANTHER" id="PTHR12263:SF0">
    <property type="entry name" value="V-TYPE PROTON ATPASE SUBUNIT"/>
    <property type="match status" value="1"/>
</dbReference>
<dbReference type="EMBL" id="JABXXO010000008">
    <property type="protein sequence ID" value="KAF7771593.1"/>
    <property type="molecule type" value="Genomic_DNA"/>
</dbReference>
<evidence type="ECO:0000256" key="1">
    <source>
        <dbReference type="ARBA" id="ARBA00004127"/>
    </source>
</evidence>
<comment type="caution">
    <text evidence="10">The sequence shown here is derived from an EMBL/GenBank/DDBJ whole genome shotgun (WGS) entry which is preliminary data.</text>
</comment>
<evidence type="ECO:0000313" key="11">
    <source>
        <dbReference type="Proteomes" id="UP000629468"/>
    </source>
</evidence>
<sequence length="71" mass="7767">MPPPLFPILAVLVVVAALVACTAFLVPKGPNQVTIRTALMLTLTAAYLMWMITYLAQLHPLIQPVHTIKTE</sequence>
<protein>
    <submittedName>
        <fullName evidence="10">Uncharacterized protein</fullName>
    </submittedName>
</protein>
<evidence type="ECO:0000256" key="4">
    <source>
        <dbReference type="ARBA" id="ARBA00022692"/>
    </source>
</evidence>
<evidence type="ECO:0000256" key="8">
    <source>
        <dbReference type="ARBA" id="ARBA00023136"/>
    </source>
</evidence>
<evidence type="ECO:0000256" key="3">
    <source>
        <dbReference type="ARBA" id="ARBA00022448"/>
    </source>
</evidence>
<evidence type="ECO:0000256" key="7">
    <source>
        <dbReference type="ARBA" id="ARBA00023065"/>
    </source>
</evidence>
<comment type="subcellular location">
    <subcellularLocation>
        <location evidence="1">Endomembrane system</location>
        <topology evidence="1">Multi-pass membrane protein</topology>
    </subcellularLocation>
</comment>
<dbReference type="GO" id="GO:0046961">
    <property type="term" value="F:proton-transporting ATPase activity, rotational mechanism"/>
    <property type="evidence" value="ECO:0007669"/>
    <property type="project" value="InterPro"/>
</dbReference>
<proteinExistence type="inferred from homology"/>
<dbReference type="InterPro" id="IPR008389">
    <property type="entry name" value="ATPase_V0-cplx_e1/e2_su"/>
</dbReference>
<comment type="similarity">
    <text evidence="2">Belongs to the V-ATPase e1/e2 subunit family.</text>
</comment>
<reference evidence="10 11" key="1">
    <citation type="journal article" name="Sci. Rep.">
        <title>Telomere-to-telomere assembled and centromere annotated genomes of the two main subspecies of the button mushroom Agaricus bisporus reveal especially polymorphic chromosome ends.</title>
        <authorList>
            <person name="Sonnenberg A.S.M."/>
            <person name="Sedaghat-Telgerd N."/>
            <person name="Lavrijssen B."/>
            <person name="Ohm R.A."/>
            <person name="Hendrickx P.M."/>
            <person name="Scholtmeijer K."/>
            <person name="Baars J.J.P."/>
            <person name="van Peer A."/>
        </authorList>
    </citation>
    <scope>NUCLEOTIDE SEQUENCE [LARGE SCALE GENOMIC DNA]</scope>
    <source>
        <strain evidence="10 11">H119_p4</strain>
    </source>
</reference>
<dbReference type="AlphaFoldDB" id="A0A8H7F0W4"/>
<dbReference type="PANTHER" id="PTHR12263">
    <property type="entry name" value="VACUOLAR ATP SYNTHASE SUBUNIT H"/>
    <property type="match status" value="1"/>
</dbReference>
<keyword evidence="4 9" id="KW-0812">Transmembrane</keyword>
<evidence type="ECO:0000256" key="9">
    <source>
        <dbReference type="SAM" id="Phobius"/>
    </source>
</evidence>
<dbReference type="GO" id="GO:0007035">
    <property type="term" value="P:vacuolar acidification"/>
    <property type="evidence" value="ECO:0007669"/>
    <property type="project" value="TreeGrafter"/>
</dbReference>
<dbReference type="GO" id="GO:0012505">
    <property type="term" value="C:endomembrane system"/>
    <property type="evidence" value="ECO:0007669"/>
    <property type="project" value="UniProtKB-SubCell"/>
</dbReference>
<keyword evidence="8 9" id="KW-0472">Membrane</keyword>
<evidence type="ECO:0000256" key="2">
    <source>
        <dbReference type="ARBA" id="ARBA00008328"/>
    </source>
</evidence>
<dbReference type="Pfam" id="PF05493">
    <property type="entry name" value="ATP_synt_H"/>
    <property type="match status" value="1"/>
</dbReference>
<keyword evidence="6 9" id="KW-1133">Transmembrane helix</keyword>
<gene>
    <name evidence="10" type="ORF">Agabi119p4_5904</name>
</gene>
<keyword evidence="7" id="KW-0406">Ion transport</keyword>
<name>A0A8H7F0W4_AGABI</name>